<dbReference type="AlphaFoldDB" id="A0A6A6JDL8"/>
<organism evidence="4 5">
    <name type="scientific">Westerdykella ornata</name>
    <dbReference type="NCBI Taxonomy" id="318751"/>
    <lineage>
        <taxon>Eukaryota</taxon>
        <taxon>Fungi</taxon>
        <taxon>Dikarya</taxon>
        <taxon>Ascomycota</taxon>
        <taxon>Pezizomycotina</taxon>
        <taxon>Dothideomycetes</taxon>
        <taxon>Pleosporomycetidae</taxon>
        <taxon>Pleosporales</taxon>
        <taxon>Sporormiaceae</taxon>
        <taxon>Westerdykella</taxon>
    </lineage>
</organism>
<feature type="domain" description="Nephrocystin 3-like N-terminal" evidence="2">
    <location>
        <begin position="266"/>
        <end position="436"/>
    </location>
</feature>
<dbReference type="OrthoDB" id="443402at2759"/>
<dbReference type="PANTHER" id="PTHR10039:SF5">
    <property type="entry name" value="NACHT DOMAIN-CONTAINING PROTEIN"/>
    <property type="match status" value="1"/>
</dbReference>
<reference evidence="4" key="1">
    <citation type="journal article" date="2020" name="Stud. Mycol.">
        <title>101 Dothideomycetes genomes: a test case for predicting lifestyles and emergence of pathogens.</title>
        <authorList>
            <person name="Haridas S."/>
            <person name="Albert R."/>
            <person name="Binder M."/>
            <person name="Bloem J."/>
            <person name="Labutti K."/>
            <person name="Salamov A."/>
            <person name="Andreopoulos B."/>
            <person name="Baker S."/>
            <person name="Barry K."/>
            <person name="Bills G."/>
            <person name="Bluhm B."/>
            <person name="Cannon C."/>
            <person name="Castanera R."/>
            <person name="Culley D."/>
            <person name="Daum C."/>
            <person name="Ezra D."/>
            <person name="Gonzalez J."/>
            <person name="Henrissat B."/>
            <person name="Kuo A."/>
            <person name="Liang C."/>
            <person name="Lipzen A."/>
            <person name="Lutzoni F."/>
            <person name="Magnuson J."/>
            <person name="Mondo S."/>
            <person name="Nolan M."/>
            <person name="Ohm R."/>
            <person name="Pangilinan J."/>
            <person name="Park H.-J."/>
            <person name="Ramirez L."/>
            <person name="Alfaro M."/>
            <person name="Sun H."/>
            <person name="Tritt A."/>
            <person name="Yoshinaga Y."/>
            <person name="Zwiers L.-H."/>
            <person name="Turgeon B."/>
            <person name="Goodwin S."/>
            <person name="Spatafora J."/>
            <person name="Crous P."/>
            <person name="Grigoriev I."/>
        </authorList>
    </citation>
    <scope>NUCLEOTIDE SEQUENCE</scope>
    <source>
        <strain evidence="4">CBS 379.55</strain>
    </source>
</reference>
<dbReference type="InterPro" id="IPR056693">
    <property type="entry name" value="DUF7791"/>
</dbReference>
<feature type="domain" description="DUF7791" evidence="3">
    <location>
        <begin position="548"/>
        <end position="714"/>
    </location>
</feature>
<dbReference type="PANTHER" id="PTHR10039">
    <property type="entry name" value="AMELOGENIN"/>
    <property type="match status" value="1"/>
</dbReference>
<evidence type="ECO:0000313" key="4">
    <source>
        <dbReference type="EMBL" id="KAF2273279.1"/>
    </source>
</evidence>
<keyword evidence="1" id="KW-0677">Repeat</keyword>
<dbReference type="SUPFAM" id="SSF52540">
    <property type="entry name" value="P-loop containing nucleoside triphosphate hydrolases"/>
    <property type="match status" value="1"/>
</dbReference>
<dbReference type="GeneID" id="54546507"/>
<dbReference type="Pfam" id="PF24883">
    <property type="entry name" value="NPHP3_N"/>
    <property type="match status" value="1"/>
</dbReference>
<evidence type="ECO:0000259" key="2">
    <source>
        <dbReference type="Pfam" id="PF24883"/>
    </source>
</evidence>
<sequence length="1140" mass="130850">MEPLIAVGLASNVIQFVEFGSKLISEAWHIRKHGSPSSLSELHKISQTLVTQADIIYKGLKATNATLAEEDQHLVDIALECKFAGEEFISYLDTLFNASSSTRTNSKRSLSAFRASLRHSFNKHKIEAFVTKLYELRSTLLLALNLGLRQDAKSNLTEVFEYIRELGTNKQPMLAPEGLTPLSDFDGSDRRTDLTVDHVRAQIDEFLTKIEALREQLPQACTRETQILNWLDFRQLTWRYDEITPAYRDTYSWLFEKPANEICWDDFTVYLSTDHANPYFVNGKAGSGKSTLMKFVVKHKKTAELLALWAGEDCSLVVLHCFFWNLGTKLQKSAVGMLRGLLYDALQRYPDHIPAVFPRLCWNMDATQLAEEPSYVEAMEAFNIFVEKTIGKLKICIFIDGLDEYEGDEHQIREIGQWLRSLTRLNQHVKVVVSSRPITASINTFHGCPTLQLQDLTRKDMKQFIEGHLDGHRYMRALTTQHPQQAQALRTELQEKAQGVFLWVKVVVRLLMTGLEEGDGIEDLTIKLRSLPPDLRQLYKRMFSKMVPEHRAEASQIFQLFRAWRAVKSDPFTTTVLIFALDAPSEVFSLSNEPLDDEKWTYLYSKTEARIRSRCCGLLELYRNPWNWGNSLLKSPWAPPFRQRKTEARPCFLDYRTYTPIEPGPKLTNILVHRTVGEFLACSDIHTELVQLTNSCGFNPYMNLASACLSIIKTEWDCLAAFPTLMAILRQMPDMPSETLKRYLEDLDAAMDRYEPVTFSKPIGKVHWSAGIDSYQFMAVTEREMRLAASLPTVAAREGLFPYLKEFYTLPLGPSTLKEAAPILYALESWSGIIVSQPGCRKIRYVPLDCRRATLEFLLQQWLGQGGLQLRCITVAFNETLRYLYERGAEDRTIPRIMRGRKEALIFAGVIFTTARMPELIFDDVFREVFFGEIWEDSVHESLFLDSIATALERCPEKDYKLLAAKMRPLTRKIQTLSRIQTRIIQILGDHNMLIKDIVQYIDAKHQTILEALHTLSHLKQHANISTAPDLGQHESTLTKALADMEAEKCVTRRFIPHEGGKMHLDIRAESEERLLQIEADLKEHKRPKWSGWNAGCPAERLVKRKIDQLKSELDHFTRIKIELLNKEQTLDAHTDWIVI</sequence>
<keyword evidence="5" id="KW-1185">Reference proteome</keyword>
<dbReference type="RefSeq" id="XP_033650818.1">
    <property type="nucleotide sequence ID" value="XM_033793332.1"/>
</dbReference>
<name>A0A6A6JDL8_WESOR</name>
<evidence type="ECO:0000313" key="5">
    <source>
        <dbReference type="Proteomes" id="UP000800097"/>
    </source>
</evidence>
<evidence type="ECO:0000256" key="1">
    <source>
        <dbReference type="ARBA" id="ARBA00022737"/>
    </source>
</evidence>
<accession>A0A6A6JDL8</accession>
<dbReference type="Pfam" id="PF25053">
    <property type="entry name" value="DUF7791"/>
    <property type="match status" value="1"/>
</dbReference>
<proteinExistence type="predicted"/>
<gene>
    <name evidence="4" type="ORF">EI97DRAFT_159994</name>
</gene>
<dbReference type="Gene3D" id="3.40.50.300">
    <property type="entry name" value="P-loop containing nucleotide triphosphate hydrolases"/>
    <property type="match status" value="1"/>
</dbReference>
<evidence type="ECO:0000259" key="3">
    <source>
        <dbReference type="Pfam" id="PF25053"/>
    </source>
</evidence>
<dbReference type="InterPro" id="IPR056884">
    <property type="entry name" value="NPHP3-like_N"/>
</dbReference>
<dbReference type="Proteomes" id="UP000800097">
    <property type="component" value="Unassembled WGS sequence"/>
</dbReference>
<dbReference type="EMBL" id="ML986511">
    <property type="protein sequence ID" value="KAF2273279.1"/>
    <property type="molecule type" value="Genomic_DNA"/>
</dbReference>
<dbReference type="InterPro" id="IPR027417">
    <property type="entry name" value="P-loop_NTPase"/>
</dbReference>
<protein>
    <submittedName>
        <fullName evidence="4">Uncharacterized protein</fullName>
    </submittedName>
</protein>